<dbReference type="Proteomes" id="UP001456368">
    <property type="component" value="Chromosome"/>
</dbReference>
<dbReference type="Proteomes" id="UP001257962">
    <property type="component" value="Unassembled WGS sequence"/>
</dbReference>
<proteinExistence type="predicted"/>
<evidence type="ECO:0000313" key="4">
    <source>
        <dbReference type="Proteomes" id="UP001456368"/>
    </source>
</evidence>
<accession>A0AAJ2IY08</accession>
<evidence type="ECO:0000313" key="1">
    <source>
        <dbReference type="EMBL" id="MDT2666448.1"/>
    </source>
</evidence>
<name>A0AAJ2IY08_9LACT</name>
<dbReference type="EMBL" id="JARPYC010000003">
    <property type="protein sequence ID" value="MDT2666448.1"/>
    <property type="molecule type" value="Genomic_DNA"/>
</dbReference>
<reference evidence="2 4" key="2">
    <citation type="submission" date="2023-12" db="EMBL/GenBank/DDBJ databases">
        <title>Redefining Piscine Lactococcosis.</title>
        <authorList>
            <person name="Heckman T.I."/>
            <person name="Yazdi Z."/>
            <person name="Older C.E."/>
            <person name="Griffin M.J."/>
            <person name="Waldbieser G.C."/>
            <person name="Chow A.M."/>
            <person name="Medina Silva I."/>
            <person name="Anenson K.M."/>
            <person name="Garcia J.C."/>
            <person name="LaFrentz B.R."/>
            <person name="Slavic D."/>
            <person name="Toohey-Kurth K.L."/>
            <person name="Yant P."/>
            <person name="Fritz H.M."/>
            <person name="Henderson E."/>
            <person name="McDowall R."/>
            <person name="Cai H."/>
            <person name="Adikson M."/>
            <person name="Soto E."/>
        </authorList>
    </citation>
    <scope>NUCLEOTIDE SEQUENCE [LARGE SCALE GENOMIC DNA]</scope>
    <source>
        <strain evidence="2 4">R21-91A</strain>
    </source>
</reference>
<reference evidence="1" key="1">
    <citation type="submission" date="2023-03" db="EMBL/GenBank/DDBJ databases">
        <authorList>
            <person name="Shen W."/>
            <person name="Cai J."/>
        </authorList>
    </citation>
    <scope>NUCLEOTIDE SEQUENCE</scope>
    <source>
        <strain evidence="1">Y3</strain>
    </source>
</reference>
<keyword evidence="4" id="KW-1185">Reference proteome</keyword>
<sequence length="144" mass="16582">MNDIKKILTKLGLVINPLKLIKLLKQVDYLFKQNQNNYPNDRKTTDLYLKIDSSMYVFQGNKFSKVEKLPEVCSLITLSERSITKSLAILGETEQKDIYVLLKALSKVKNADTYQKIFDEISEEFSTNLSMNQLIKSISKVVLK</sequence>
<dbReference type="GeneID" id="75144042"/>
<organism evidence="1 3">
    <name type="scientific">Lactococcus petauri</name>
    <dbReference type="NCBI Taxonomy" id="1940789"/>
    <lineage>
        <taxon>Bacteria</taxon>
        <taxon>Bacillati</taxon>
        <taxon>Bacillota</taxon>
        <taxon>Bacilli</taxon>
        <taxon>Lactobacillales</taxon>
        <taxon>Streptococcaceae</taxon>
        <taxon>Lactococcus</taxon>
    </lineage>
</organism>
<dbReference type="EMBL" id="CP141698">
    <property type="protein sequence ID" value="WYC66707.1"/>
    <property type="molecule type" value="Genomic_DNA"/>
</dbReference>
<dbReference type="AlphaFoldDB" id="A0AAJ2IY08"/>
<protein>
    <submittedName>
        <fullName evidence="1">Uncharacterized protein</fullName>
    </submittedName>
</protein>
<gene>
    <name evidence="1" type="ORF">P7D34_04260</name>
    <name evidence="2" type="ORF">VNN45_07435</name>
</gene>
<evidence type="ECO:0000313" key="2">
    <source>
        <dbReference type="EMBL" id="WYC66707.1"/>
    </source>
</evidence>
<evidence type="ECO:0000313" key="3">
    <source>
        <dbReference type="Proteomes" id="UP001257962"/>
    </source>
</evidence>
<dbReference type="RefSeq" id="WP_019293137.1">
    <property type="nucleotide sequence ID" value="NZ_CAKOCU010000051.1"/>
</dbReference>